<dbReference type="EMBL" id="KQ981523">
    <property type="protein sequence ID" value="KYN40264.1"/>
    <property type="molecule type" value="Genomic_DNA"/>
</dbReference>
<dbReference type="Proteomes" id="UP000078541">
    <property type="component" value="Unassembled WGS sequence"/>
</dbReference>
<accession>A0A195FJT4</accession>
<feature type="non-terminal residue" evidence="1">
    <location>
        <position position="1"/>
    </location>
</feature>
<gene>
    <name evidence="1" type="ORF">ALC56_05209</name>
</gene>
<name>A0A195FJT4_9HYME</name>
<evidence type="ECO:0000313" key="2">
    <source>
        <dbReference type="Proteomes" id="UP000078541"/>
    </source>
</evidence>
<reference evidence="1 2" key="1">
    <citation type="submission" date="2016-03" db="EMBL/GenBank/DDBJ databases">
        <title>Trachymyrmex septentrionalis WGS genome.</title>
        <authorList>
            <person name="Nygaard S."/>
            <person name="Hu H."/>
            <person name="Boomsma J."/>
            <person name="Zhang G."/>
        </authorList>
    </citation>
    <scope>NUCLEOTIDE SEQUENCE [LARGE SCALE GENOMIC DNA]</scope>
    <source>
        <strain evidence="1">Tsep2-gDNA-1</strain>
        <tissue evidence="1">Whole body</tissue>
    </source>
</reference>
<protein>
    <submittedName>
        <fullName evidence="1">Uncharacterized protein</fullName>
    </submittedName>
</protein>
<keyword evidence="2" id="KW-1185">Reference proteome</keyword>
<sequence>EDDTLTRLEEIVFLCRDSRRTLQRTLARDRVVARNNFIVFLRRYRHNWCAQTTKSLSLDFNEGRSVRRGQHTKSVGYSGHVVGTRSLPSSFTSLTSYTSQSPAFCSFASYLSR</sequence>
<proteinExistence type="predicted"/>
<organism evidence="1 2">
    <name type="scientific">Trachymyrmex septentrionalis</name>
    <dbReference type="NCBI Taxonomy" id="34720"/>
    <lineage>
        <taxon>Eukaryota</taxon>
        <taxon>Metazoa</taxon>
        <taxon>Ecdysozoa</taxon>
        <taxon>Arthropoda</taxon>
        <taxon>Hexapoda</taxon>
        <taxon>Insecta</taxon>
        <taxon>Pterygota</taxon>
        <taxon>Neoptera</taxon>
        <taxon>Endopterygota</taxon>
        <taxon>Hymenoptera</taxon>
        <taxon>Apocrita</taxon>
        <taxon>Aculeata</taxon>
        <taxon>Formicoidea</taxon>
        <taxon>Formicidae</taxon>
        <taxon>Myrmicinae</taxon>
        <taxon>Trachymyrmex</taxon>
    </lineage>
</organism>
<dbReference type="AlphaFoldDB" id="A0A195FJT4"/>
<evidence type="ECO:0000313" key="1">
    <source>
        <dbReference type="EMBL" id="KYN40264.1"/>
    </source>
</evidence>